<dbReference type="EMBL" id="CAJOBI010163990">
    <property type="protein sequence ID" value="CAF4862285.1"/>
    <property type="molecule type" value="Genomic_DNA"/>
</dbReference>
<protein>
    <recommendedName>
        <fullName evidence="1">Cathepsin propeptide inhibitor domain-containing protein</fullName>
    </recommendedName>
</protein>
<evidence type="ECO:0000313" key="3">
    <source>
        <dbReference type="Proteomes" id="UP000676336"/>
    </source>
</evidence>
<accession>A0A8S3BU04</accession>
<evidence type="ECO:0000259" key="1">
    <source>
        <dbReference type="Pfam" id="PF08246"/>
    </source>
</evidence>
<proteinExistence type="predicted"/>
<feature type="non-terminal residue" evidence="2">
    <location>
        <position position="32"/>
    </location>
</feature>
<dbReference type="Proteomes" id="UP000676336">
    <property type="component" value="Unassembled WGS sequence"/>
</dbReference>
<comment type="caution">
    <text evidence="2">The sequence shown here is derived from an EMBL/GenBank/DDBJ whole genome shotgun (WGS) entry which is preliminary data.</text>
</comment>
<sequence length="32" mass="3959">MKIFRQNVRYINTRNRAALPYKMKLNKFADRT</sequence>
<dbReference type="Gene3D" id="1.10.287.2250">
    <property type="match status" value="1"/>
</dbReference>
<feature type="domain" description="Cathepsin propeptide inhibitor" evidence="1">
    <location>
        <begin position="2"/>
        <end position="32"/>
    </location>
</feature>
<dbReference type="Pfam" id="PF08246">
    <property type="entry name" value="Inhibitor_I29"/>
    <property type="match status" value="1"/>
</dbReference>
<dbReference type="InterPro" id="IPR013201">
    <property type="entry name" value="Prot_inhib_I29"/>
</dbReference>
<name>A0A8S3BU04_9BILA</name>
<reference evidence="2" key="1">
    <citation type="submission" date="2021-02" db="EMBL/GenBank/DDBJ databases">
        <authorList>
            <person name="Nowell W R."/>
        </authorList>
    </citation>
    <scope>NUCLEOTIDE SEQUENCE</scope>
</reference>
<evidence type="ECO:0000313" key="2">
    <source>
        <dbReference type="EMBL" id="CAF4862285.1"/>
    </source>
</evidence>
<dbReference type="AlphaFoldDB" id="A0A8S3BU04"/>
<organism evidence="2 3">
    <name type="scientific">Rotaria magnacalcarata</name>
    <dbReference type="NCBI Taxonomy" id="392030"/>
    <lineage>
        <taxon>Eukaryota</taxon>
        <taxon>Metazoa</taxon>
        <taxon>Spiralia</taxon>
        <taxon>Gnathifera</taxon>
        <taxon>Rotifera</taxon>
        <taxon>Eurotatoria</taxon>
        <taxon>Bdelloidea</taxon>
        <taxon>Philodinida</taxon>
        <taxon>Philodinidae</taxon>
        <taxon>Rotaria</taxon>
    </lineage>
</organism>
<gene>
    <name evidence="2" type="ORF">SMN809_LOCUS49912</name>
</gene>